<dbReference type="AlphaFoldDB" id="A0A1V6PSW9"/>
<dbReference type="Proteomes" id="UP000191672">
    <property type="component" value="Unassembled WGS sequence"/>
</dbReference>
<organism evidence="1 2">
    <name type="scientific">Penicillium antarcticum</name>
    <dbReference type="NCBI Taxonomy" id="416450"/>
    <lineage>
        <taxon>Eukaryota</taxon>
        <taxon>Fungi</taxon>
        <taxon>Dikarya</taxon>
        <taxon>Ascomycota</taxon>
        <taxon>Pezizomycotina</taxon>
        <taxon>Eurotiomycetes</taxon>
        <taxon>Eurotiomycetidae</taxon>
        <taxon>Eurotiales</taxon>
        <taxon>Aspergillaceae</taxon>
        <taxon>Penicillium</taxon>
    </lineage>
</organism>
<dbReference type="EMBL" id="MDYN01000040">
    <property type="protein sequence ID" value="OQD80031.1"/>
    <property type="molecule type" value="Genomic_DNA"/>
</dbReference>
<gene>
    <name evidence="1" type="ORF">PENANT_c040G08148</name>
</gene>
<accession>A0A1V6PSW9</accession>
<dbReference type="InterPro" id="IPR036770">
    <property type="entry name" value="Ankyrin_rpt-contain_sf"/>
</dbReference>
<dbReference type="SUPFAM" id="SSF48403">
    <property type="entry name" value="Ankyrin repeat"/>
    <property type="match status" value="1"/>
</dbReference>
<evidence type="ECO:0000313" key="2">
    <source>
        <dbReference type="Proteomes" id="UP000191672"/>
    </source>
</evidence>
<dbReference type="Gene3D" id="1.25.40.20">
    <property type="entry name" value="Ankyrin repeat-containing domain"/>
    <property type="match status" value="1"/>
</dbReference>
<dbReference type="STRING" id="416450.A0A1V6PSW9"/>
<evidence type="ECO:0000313" key="1">
    <source>
        <dbReference type="EMBL" id="OQD80031.1"/>
    </source>
</evidence>
<comment type="caution">
    <text evidence="1">The sequence shown here is derived from an EMBL/GenBank/DDBJ whole genome shotgun (WGS) entry which is preliminary data.</text>
</comment>
<dbReference type="InterPro" id="IPR002110">
    <property type="entry name" value="Ankyrin_rpt"/>
</dbReference>
<keyword evidence="2" id="KW-1185">Reference proteome</keyword>
<reference evidence="2" key="1">
    <citation type="journal article" date="2017" name="Nat. Microbiol.">
        <title>Global analysis of biosynthetic gene clusters reveals vast potential of secondary metabolite production in Penicillium species.</title>
        <authorList>
            <person name="Nielsen J.C."/>
            <person name="Grijseels S."/>
            <person name="Prigent S."/>
            <person name="Ji B."/>
            <person name="Dainat J."/>
            <person name="Nielsen K.F."/>
            <person name="Frisvad J.C."/>
            <person name="Workman M."/>
            <person name="Nielsen J."/>
        </authorList>
    </citation>
    <scope>NUCLEOTIDE SEQUENCE [LARGE SCALE GENOMIC DNA]</scope>
    <source>
        <strain evidence="2">IBT 31811</strain>
    </source>
</reference>
<proteinExistence type="predicted"/>
<protein>
    <submittedName>
        <fullName evidence="1">Uncharacterized protein</fullName>
    </submittedName>
</protein>
<sequence length="867" mass="97385">MVPSLRLAVIERVGRSYIASNKKVHTALCKEAETLLRQDHTTFCGELDILEMPWPRFGDVKSVFDLVATILTILGVWYGVFKAQWQLSLRRSTGRLGNVCCDKEQMGYFYPEVPSRKRQIFPFFIKDSKIPTIPTVAWIMKAGDEGVFTSSMFNWITRRQAQVSWRPLYESLFREIEFNRARSRQTPRQDMSHELERYASHARLRVTKQISIAKEGMSKPIHEDSKCVKVDRQFMYAPWKIAITASPPSKKSYSLGNDEEVVKLSWGQPSPILVKSARPLKYLTDTRQNSQCCQHNHMQNPMFANCLQRLWIDEDKPCVEVSEEEMAALAFTLGINMKCPNYQPEGTGAFNIAMSSRVSGCLTKFRLVYSGGWDPGSKACGSGYSTLYAKHLACGCLPFAMNDAHVQTIAIDDGLYQSIKRGRPIVDAKSQWTFAMYYLNRLPRSRGINFYHQAESDGEFGSIYNWEHKVVGKWWEAVSGIAFGGLVPSASKAAADAIAFSVGQLANDQGTELLRRLILEVNEKSPQAIQNMKIFGTVNFPLWRAWADKKHGLQFGPDPTDSITRKIVELFALYCTLLERMMACISYSSNDPVEGVFRDCSEEIRLSYTRAVKEFKPRRGLPTTLLSQASSHWSYPGNAQSIEEQVQFQRIGLDAELNHLVQKIRVHGLDTITSRDCAKVARCIISEWARLVRDVRWNESGIRRSSDGIHNIASIPVPLSDLPDTSLWEAKWKGPHRKSTHLNGLSQGQNADADITRLGIYAPKMALCPRDERGHVSTALSVATRLGHLDLVTFLLANDSDAKVTTGASSLWEAALYLAIAKGHEGVVEVLLIHGANVEGGHISAAIEQRNKKLLGMLVTKYGNENC</sequence>
<name>A0A1V6PSW9_9EURO</name>
<dbReference type="SMART" id="SM00248">
    <property type="entry name" value="ANK"/>
    <property type="match status" value="2"/>
</dbReference>